<dbReference type="SMART" id="SM00529">
    <property type="entry name" value="HTH_DTXR"/>
    <property type="match status" value="1"/>
</dbReference>
<evidence type="ECO:0000256" key="1">
    <source>
        <dbReference type="ARBA" id="ARBA00023015"/>
    </source>
</evidence>
<dbReference type="SMART" id="SM00347">
    <property type="entry name" value="HTH_MARR"/>
    <property type="match status" value="1"/>
</dbReference>
<dbReference type="PANTHER" id="PTHR42756">
    <property type="entry name" value="TRANSCRIPTIONAL REGULATOR, MARR"/>
    <property type="match status" value="1"/>
</dbReference>
<evidence type="ECO:0000256" key="4">
    <source>
        <dbReference type="SAM" id="MobiDB-lite"/>
    </source>
</evidence>
<evidence type="ECO:0000259" key="5">
    <source>
        <dbReference type="PROSITE" id="PS50995"/>
    </source>
</evidence>
<dbReference type="GO" id="GO:0003700">
    <property type="term" value="F:DNA-binding transcription factor activity"/>
    <property type="evidence" value="ECO:0007669"/>
    <property type="project" value="InterPro"/>
</dbReference>
<feature type="domain" description="HTH marR-type" evidence="5">
    <location>
        <begin position="21"/>
        <end position="153"/>
    </location>
</feature>
<comment type="caution">
    <text evidence="6">The sequence shown here is derived from an EMBL/GenBank/DDBJ whole genome shotgun (WGS) entry which is preliminary data.</text>
</comment>
<dbReference type="Gene3D" id="1.10.10.10">
    <property type="entry name" value="Winged helix-like DNA-binding domain superfamily/Winged helix DNA-binding domain"/>
    <property type="match status" value="1"/>
</dbReference>
<accession>A0A7W9FL64</accession>
<keyword evidence="2 6" id="KW-0238">DNA-binding</keyword>
<proteinExistence type="predicted"/>
<dbReference type="EMBL" id="JACHOO010000003">
    <property type="protein sequence ID" value="MBB5752503.1"/>
    <property type="molecule type" value="Genomic_DNA"/>
</dbReference>
<dbReference type="Proteomes" id="UP000523821">
    <property type="component" value="Unassembled WGS sequence"/>
</dbReference>
<evidence type="ECO:0000256" key="3">
    <source>
        <dbReference type="ARBA" id="ARBA00023163"/>
    </source>
</evidence>
<organism evidence="6 7">
    <name type="scientific">Prosthecomicrobium pneumaticum</name>
    <dbReference type="NCBI Taxonomy" id="81895"/>
    <lineage>
        <taxon>Bacteria</taxon>
        <taxon>Pseudomonadati</taxon>
        <taxon>Pseudomonadota</taxon>
        <taxon>Alphaproteobacteria</taxon>
        <taxon>Hyphomicrobiales</taxon>
        <taxon>Kaistiaceae</taxon>
        <taxon>Prosthecomicrobium</taxon>
    </lineage>
</organism>
<dbReference type="GO" id="GO:0046914">
    <property type="term" value="F:transition metal ion binding"/>
    <property type="evidence" value="ECO:0007669"/>
    <property type="project" value="InterPro"/>
</dbReference>
<dbReference type="AlphaFoldDB" id="A0A7W9FL64"/>
<keyword evidence="1" id="KW-0805">Transcription regulation</keyword>
<sequence>MPRHEGDTKSGYPADMAFNHRKTITHRLTQTARAARVRSGGHLSRIGLHPGQESVLKALAEEDGLSMSGLANTLAVQPPTVTKMVSRLAAQGYVERRASAGDGRQAHVFLTQLGRDTIGEVDRSWKRLEKEALAGIDEKDVKRLRKLLRQIERNLSVSPEPEGPAEPEDADETPPLVGEPA</sequence>
<dbReference type="PROSITE" id="PS50995">
    <property type="entry name" value="HTH_MARR_2"/>
    <property type="match status" value="1"/>
</dbReference>
<reference evidence="6 7" key="1">
    <citation type="submission" date="2020-08" db="EMBL/GenBank/DDBJ databases">
        <title>Genomic Encyclopedia of Type Strains, Phase IV (KMG-IV): sequencing the most valuable type-strain genomes for metagenomic binning, comparative biology and taxonomic classification.</title>
        <authorList>
            <person name="Goeker M."/>
        </authorList>
    </citation>
    <scope>NUCLEOTIDE SEQUENCE [LARGE SCALE GENOMIC DNA]</scope>
    <source>
        <strain evidence="6 7">DSM 16268</strain>
    </source>
</reference>
<dbReference type="PRINTS" id="PR00598">
    <property type="entry name" value="HTHMARR"/>
</dbReference>
<dbReference type="InterPro" id="IPR036388">
    <property type="entry name" value="WH-like_DNA-bd_sf"/>
</dbReference>
<feature type="region of interest" description="Disordered" evidence="4">
    <location>
        <begin position="152"/>
        <end position="181"/>
    </location>
</feature>
<evidence type="ECO:0000313" key="7">
    <source>
        <dbReference type="Proteomes" id="UP000523821"/>
    </source>
</evidence>
<dbReference type="InterPro" id="IPR022689">
    <property type="entry name" value="Iron_dep_repressor"/>
</dbReference>
<gene>
    <name evidence="6" type="ORF">GGQ63_001557</name>
</gene>
<dbReference type="GO" id="GO:0003677">
    <property type="term" value="F:DNA binding"/>
    <property type="evidence" value="ECO:0007669"/>
    <property type="project" value="UniProtKB-KW"/>
</dbReference>
<dbReference type="Pfam" id="PF12802">
    <property type="entry name" value="MarR_2"/>
    <property type="match status" value="1"/>
</dbReference>
<keyword evidence="3" id="KW-0804">Transcription</keyword>
<dbReference type="InterPro" id="IPR036390">
    <property type="entry name" value="WH_DNA-bd_sf"/>
</dbReference>
<dbReference type="InterPro" id="IPR000835">
    <property type="entry name" value="HTH_MarR-typ"/>
</dbReference>
<evidence type="ECO:0000313" key="6">
    <source>
        <dbReference type="EMBL" id="MBB5752503.1"/>
    </source>
</evidence>
<dbReference type="PANTHER" id="PTHR42756:SF1">
    <property type="entry name" value="TRANSCRIPTIONAL REPRESSOR OF EMRAB OPERON"/>
    <property type="match status" value="1"/>
</dbReference>
<name>A0A7W9FL64_9HYPH</name>
<dbReference type="PROSITE" id="PS01117">
    <property type="entry name" value="HTH_MARR_1"/>
    <property type="match status" value="1"/>
</dbReference>
<keyword evidence="7" id="KW-1185">Reference proteome</keyword>
<protein>
    <submittedName>
        <fullName evidence="6">DNA-binding MarR family transcriptional regulator</fullName>
    </submittedName>
</protein>
<dbReference type="SUPFAM" id="SSF46785">
    <property type="entry name" value="Winged helix' DNA-binding domain"/>
    <property type="match status" value="1"/>
</dbReference>
<evidence type="ECO:0000256" key="2">
    <source>
        <dbReference type="ARBA" id="ARBA00023125"/>
    </source>
</evidence>
<feature type="compositionally biased region" description="Acidic residues" evidence="4">
    <location>
        <begin position="163"/>
        <end position="172"/>
    </location>
</feature>
<dbReference type="InterPro" id="IPR023187">
    <property type="entry name" value="Tscrpt_reg_MarR-type_CS"/>
</dbReference>